<dbReference type="Proteomes" id="UP000639606">
    <property type="component" value="Unassembled WGS sequence"/>
</dbReference>
<dbReference type="EMBL" id="BMRG01000001">
    <property type="protein sequence ID" value="GGP39155.1"/>
    <property type="molecule type" value="Genomic_DNA"/>
</dbReference>
<comment type="caution">
    <text evidence="1">The sequence shown here is derived from an EMBL/GenBank/DDBJ whole genome shotgun (WGS) entry which is preliminary data.</text>
</comment>
<name>A0A918AHZ1_9PSEU</name>
<sequence length="60" mass="6975">MSGVDDGVREWLRPPGGGRAVKGWREVIPINEGQHLDILSVLSHKRFWNRFSTRFARTWV</sequence>
<protein>
    <submittedName>
        <fullName evidence="1">Uncharacterized protein</fullName>
    </submittedName>
</protein>
<keyword evidence="2" id="KW-1185">Reference proteome</keyword>
<proteinExistence type="predicted"/>
<evidence type="ECO:0000313" key="1">
    <source>
        <dbReference type="EMBL" id="GGP39155.1"/>
    </source>
</evidence>
<reference evidence="1" key="1">
    <citation type="journal article" date="2014" name="Int. J. Syst. Evol. Microbiol.">
        <title>Complete genome sequence of Corynebacterium casei LMG S-19264T (=DSM 44701T), isolated from a smear-ripened cheese.</title>
        <authorList>
            <consortium name="US DOE Joint Genome Institute (JGI-PGF)"/>
            <person name="Walter F."/>
            <person name="Albersmeier A."/>
            <person name="Kalinowski J."/>
            <person name="Ruckert C."/>
        </authorList>
    </citation>
    <scope>NUCLEOTIDE SEQUENCE</scope>
    <source>
        <strain evidence="1">JCM 3313</strain>
    </source>
</reference>
<accession>A0A918AHZ1</accession>
<organism evidence="1 2">
    <name type="scientific">Saccharothrix coeruleofusca</name>
    <dbReference type="NCBI Taxonomy" id="33919"/>
    <lineage>
        <taxon>Bacteria</taxon>
        <taxon>Bacillati</taxon>
        <taxon>Actinomycetota</taxon>
        <taxon>Actinomycetes</taxon>
        <taxon>Pseudonocardiales</taxon>
        <taxon>Pseudonocardiaceae</taxon>
        <taxon>Saccharothrix</taxon>
    </lineage>
</organism>
<evidence type="ECO:0000313" key="2">
    <source>
        <dbReference type="Proteomes" id="UP000639606"/>
    </source>
</evidence>
<gene>
    <name evidence="1" type="ORF">GCM10010185_08360</name>
</gene>
<reference evidence="1" key="2">
    <citation type="submission" date="2020-09" db="EMBL/GenBank/DDBJ databases">
        <authorList>
            <person name="Sun Q."/>
            <person name="Ohkuma M."/>
        </authorList>
    </citation>
    <scope>NUCLEOTIDE SEQUENCE</scope>
    <source>
        <strain evidence="1">JCM 3313</strain>
    </source>
</reference>
<dbReference type="AlphaFoldDB" id="A0A918AHZ1"/>